<organism evidence="1 2">
    <name type="scientific">Ornithinibacillus halophilus</name>
    <dbReference type="NCBI Taxonomy" id="930117"/>
    <lineage>
        <taxon>Bacteria</taxon>
        <taxon>Bacillati</taxon>
        <taxon>Bacillota</taxon>
        <taxon>Bacilli</taxon>
        <taxon>Bacillales</taxon>
        <taxon>Bacillaceae</taxon>
        <taxon>Ornithinibacillus</taxon>
    </lineage>
</organism>
<dbReference type="EMBL" id="FQVW01000021">
    <property type="protein sequence ID" value="SHG22511.1"/>
    <property type="molecule type" value="Genomic_DNA"/>
</dbReference>
<proteinExistence type="predicted"/>
<accession>A0A1M5I2P8</accession>
<evidence type="ECO:0000313" key="2">
    <source>
        <dbReference type="Proteomes" id="UP000183988"/>
    </source>
</evidence>
<name>A0A1M5I2P8_9BACI</name>
<dbReference type="OrthoDB" id="2691890at2"/>
<reference evidence="1 2" key="1">
    <citation type="submission" date="2016-11" db="EMBL/GenBank/DDBJ databases">
        <authorList>
            <person name="Jaros S."/>
            <person name="Januszkiewicz K."/>
            <person name="Wedrychowicz H."/>
        </authorList>
    </citation>
    <scope>NUCLEOTIDE SEQUENCE [LARGE SCALE GENOMIC DNA]</scope>
    <source>
        <strain evidence="1 2">IBRC-M 10683</strain>
    </source>
</reference>
<dbReference type="RefSeq" id="WP_072890468.1">
    <property type="nucleotide sequence ID" value="NZ_FQVW01000021.1"/>
</dbReference>
<dbReference type="AlphaFoldDB" id="A0A1M5I2P8"/>
<dbReference type="Pfam" id="PF14178">
    <property type="entry name" value="YppF"/>
    <property type="match status" value="1"/>
</dbReference>
<dbReference type="STRING" id="930117.SAMN05216225_102121"/>
<dbReference type="Proteomes" id="UP000183988">
    <property type="component" value="Unassembled WGS sequence"/>
</dbReference>
<evidence type="ECO:0000313" key="1">
    <source>
        <dbReference type="EMBL" id="SHG22511.1"/>
    </source>
</evidence>
<gene>
    <name evidence="1" type="ORF">SAMN05216225_102121</name>
</gene>
<dbReference type="InterPro" id="IPR025553">
    <property type="entry name" value="YppF"/>
</dbReference>
<sequence>MLIQKLVTEYQRERNQEPNTLNDLLDYYQKKYITGEIDVKDYREIYDFLHQQGATSAHEYV</sequence>
<keyword evidence="2" id="KW-1185">Reference proteome</keyword>
<protein>
    <submittedName>
        <fullName evidence="1">YppF-like protein</fullName>
    </submittedName>
</protein>